<gene>
    <name evidence="1" type="ORF">EVAR_101133_1</name>
</gene>
<dbReference type="AlphaFoldDB" id="A0A4C2AD94"/>
<dbReference type="Proteomes" id="UP000299102">
    <property type="component" value="Unassembled WGS sequence"/>
</dbReference>
<organism evidence="1 2">
    <name type="scientific">Eumeta variegata</name>
    <name type="common">Bagworm moth</name>
    <name type="synonym">Eumeta japonica</name>
    <dbReference type="NCBI Taxonomy" id="151549"/>
    <lineage>
        <taxon>Eukaryota</taxon>
        <taxon>Metazoa</taxon>
        <taxon>Ecdysozoa</taxon>
        <taxon>Arthropoda</taxon>
        <taxon>Hexapoda</taxon>
        <taxon>Insecta</taxon>
        <taxon>Pterygota</taxon>
        <taxon>Neoptera</taxon>
        <taxon>Endopterygota</taxon>
        <taxon>Lepidoptera</taxon>
        <taxon>Glossata</taxon>
        <taxon>Ditrysia</taxon>
        <taxon>Tineoidea</taxon>
        <taxon>Psychidae</taxon>
        <taxon>Oiketicinae</taxon>
        <taxon>Eumeta</taxon>
    </lineage>
</organism>
<sequence length="91" mass="10137">MHCRACMSVSTSRAVTQSSRVVSGPRRMGGLITEIGQRRRDARVRSRSKIPISSKPAVRNFVPIKKLYNNCIPTGLVYVDGKLERPLLTPN</sequence>
<dbReference type="EMBL" id="BGZK01002889">
    <property type="protein sequence ID" value="GBP97184.1"/>
    <property type="molecule type" value="Genomic_DNA"/>
</dbReference>
<accession>A0A4C2AD94</accession>
<evidence type="ECO:0000313" key="2">
    <source>
        <dbReference type="Proteomes" id="UP000299102"/>
    </source>
</evidence>
<comment type="caution">
    <text evidence="1">The sequence shown here is derived from an EMBL/GenBank/DDBJ whole genome shotgun (WGS) entry which is preliminary data.</text>
</comment>
<keyword evidence="2" id="KW-1185">Reference proteome</keyword>
<proteinExistence type="predicted"/>
<reference evidence="1 2" key="1">
    <citation type="journal article" date="2019" name="Commun. Biol.">
        <title>The bagworm genome reveals a unique fibroin gene that provides high tensile strength.</title>
        <authorList>
            <person name="Kono N."/>
            <person name="Nakamura H."/>
            <person name="Ohtoshi R."/>
            <person name="Tomita M."/>
            <person name="Numata K."/>
            <person name="Arakawa K."/>
        </authorList>
    </citation>
    <scope>NUCLEOTIDE SEQUENCE [LARGE SCALE GENOMIC DNA]</scope>
</reference>
<evidence type="ECO:0000313" key="1">
    <source>
        <dbReference type="EMBL" id="GBP97184.1"/>
    </source>
</evidence>
<name>A0A4C2AD94_EUMVA</name>
<protein>
    <submittedName>
        <fullName evidence="1">Uncharacterized protein</fullName>
    </submittedName>
</protein>